<accession>N4WAK9</accession>
<proteinExistence type="predicted"/>
<keyword evidence="1" id="KW-1133">Transmembrane helix</keyword>
<dbReference type="STRING" id="1308866.J416_11572"/>
<comment type="caution">
    <text evidence="2">The sequence shown here is derived from an EMBL/GenBank/DDBJ whole genome shotgun (WGS) entry which is preliminary data.</text>
</comment>
<keyword evidence="1" id="KW-0472">Membrane</keyword>
<dbReference type="RefSeq" id="WP_003471293.1">
    <property type="nucleotide sequence ID" value="NZ_APML01000050.1"/>
</dbReference>
<dbReference type="EMBL" id="APML01000050">
    <property type="protein sequence ID" value="ENH96309.1"/>
    <property type="molecule type" value="Genomic_DNA"/>
</dbReference>
<feature type="transmembrane region" description="Helical" evidence="1">
    <location>
        <begin position="97"/>
        <end position="117"/>
    </location>
</feature>
<evidence type="ECO:0000313" key="2">
    <source>
        <dbReference type="EMBL" id="ENH96309.1"/>
    </source>
</evidence>
<name>N4WAK9_9BACI</name>
<keyword evidence="3" id="KW-1185">Reference proteome</keyword>
<organism evidence="2 3">
    <name type="scientific">Gracilibacillus halophilus YIM-C55.5</name>
    <dbReference type="NCBI Taxonomy" id="1308866"/>
    <lineage>
        <taxon>Bacteria</taxon>
        <taxon>Bacillati</taxon>
        <taxon>Bacillota</taxon>
        <taxon>Bacilli</taxon>
        <taxon>Bacillales</taxon>
        <taxon>Bacillaceae</taxon>
        <taxon>Gracilibacillus</taxon>
    </lineage>
</organism>
<feature type="transmembrane region" description="Helical" evidence="1">
    <location>
        <begin position="200"/>
        <end position="222"/>
    </location>
</feature>
<dbReference type="OrthoDB" id="2435178at2"/>
<sequence length="264" mass="30534">MLKNLKEKDFLVLRQPLESGRQRPQSLNAVLIGCIPFQALFLYLEYFVGGYSSYPYKNEVFEMHLVISCILAILSLLYAVPAVYMRSQKVQYVLNTFVSQNLFGASSYILVLMVISAEVSDDPVSLMRFTYITLIIGLLVFMITCIRFIILLHQGKYRKGTKKDRLRGKMERKSLLPVVIPIGIGVTFSIQYLVRNFDLMGIDTIMISTLFIVIFYTMLFVLPEQLMISYCKHRFDSFNFEQNGRLKPVRHEEGNIITDWETDS</sequence>
<feature type="transmembrane region" description="Helical" evidence="1">
    <location>
        <begin position="174"/>
        <end position="194"/>
    </location>
</feature>
<evidence type="ECO:0000256" key="1">
    <source>
        <dbReference type="SAM" id="Phobius"/>
    </source>
</evidence>
<dbReference type="PROSITE" id="PS51257">
    <property type="entry name" value="PROKAR_LIPOPROTEIN"/>
    <property type="match status" value="1"/>
</dbReference>
<keyword evidence="1" id="KW-0812">Transmembrane</keyword>
<feature type="transmembrane region" description="Helical" evidence="1">
    <location>
        <begin position="64"/>
        <end position="85"/>
    </location>
</feature>
<evidence type="ECO:0000313" key="3">
    <source>
        <dbReference type="Proteomes" id="UP000012283"/>
    </source>
</evidence>
<protein>
    <submittedName>
        <fullName evidence="2">Uncharacterized protein</fullName>
    </submittedName>
</protein>
<feature type="transmembrane region" description="Helical" evidence="1">
    <location>
        <begin position="27"/>
        <end position="44"/>
    </location>
</feature>
<reference evidence="2 3" key="1">
    <citation type="submission" date="2013-03" db="EMBL/GenBank/DDBJ databases">
        <title>Draft genome sequence of Gracibacillus halophilus YIM-C55.5, a moderately halophilic and thermophilic organism from the Xiaochaidamu salt lake.</title>
        <authorList>
            <person name="Sugumar T."/>
            <person name="Polireddy D.R."/>
            <person name="Antony A."/>
            <person name="Madhava Y.R."/>
            <person name="Sivakumar N."/>
        </authorList>
    </citation>
    <scope>NUCLEOTIDE SEQUENCE [LARGE SCALE GENOMIC DNA]</scope>
    <source>
        <strain evidence="2 3">YIM-C55.5</strain>
    </source>
</reference>
<dbReference type="eggNOG" id="ENOG5030QT6">
    <property type="taxonomic scope" value="Bacteria"/>
</dbReference>
<feature type="transmembrane region" description="Helical" evidence="1">
    <location>
        <begin position="129"/>
        <end position="153"/>
    </location>
</feature>
<dbReference type="PATRIC" id="fig|1308866.3.peg.2338"/>
<dbReference type="AlphaFoldDB" id="N4WAK9"/>
<dbReference type="Proteomes" id="UP000012283">
    <property type="component" value="Unassembled WGS sequence"/>
</dbReference>
<gene>
    <name evidence="2" type="ORF">J416_11572</name>
</gene>